<dbReference type="VEuPathDB" id="FungiDB:LEMA_P108210.1"/>
<dbReference type="GeneID" id="13290025"/>
<feature type="region of interest" description="Disordered" evidence="1">
    <location>
        <begin position="210"/>
        <end position="307"/>
    </location>
</feature>
<feature type="region of interest" description="Disordered" evidence="1">
    <location>
        <begin position="1"/>
        <end position="20"/>
    </location>
</feature>
<dbReference type="STRING" id="985895.E4ZYN0"/>
<organism evidence="3">
    <name type="scientific">Leptosphaeria maculans (strain JN3 / isolate v23.1.3 / race Av1-4-5-6-7-8)</name>
    <name type="common">Blackleg fungus</name>
    <name type="synonym">Phoma lingam</name>
    <dbReference type="NCBI Taxonomy" id="985895"/>
    <lineage>
        <taxon>Eukaryota</taxon>
        <taxon>Fungi</taxon>
        <taxon>Dikarya</taxon>
        <taxon>Ascomycota</taxon>
        <taxon>Pezizomycotina</taxon>
        <taxon>Dothideomycetes</taxon>
        <taxon>Pleosporomycetidae</taxon>
        <taxon>Pleosporales</taxon>
        <taxon>Pleosporineae</taxon>
        <taxon>Leptosphaeriaceae</taxon>
        <taxon>Plenodomus</taxon>
        <taxon>Plenodomus lingam/Leptosphaeria maculans species complex</taxon>
    </lineage>
</organism>
<evidence type="ECO:0008006" key="4">
    <source>
        <dbReference type="Google" id="ProtNLM"/>
    </source>
</evidence>
<dbReference type="InterPro" id="IPR006461">
    <property type="entry name" value="PLAC_motif_containing"/>
</dbReference>
<feature type="compositionally biased region" description="Polar residues" evidence="1">
    <location>
        <begin position="94"/>
        <end position="104"/>
    </location>
</feature>
<dbReference type="OMA" id="RHFSYAQ"/>
<proteinExistence type="predicted"/>
<feature type="compositionally biased region" description="Polar residues" evidence="1">
    <location>
        <begin position="39"/>
        <end position="52"/>
    </location>
</feature>
<dbReference type="AlphaFoldDB" id="E4ZYN0"/>
<evidence type="ECO:0000256" key="1">
    <source>
        <dbReference type="SAM" id="MobiDB-lite"/>
    </source>
</evidence>
<reference evidence="3" key="1">
    <citation type="journal article" date="2011" name="Nat. Commun.">
        <title>Effector diversification within compartments of the Leptosphaeria maculans genome affected by Repeat-Induced Point mutations.</title>
        <authorList>
            <person name="Rouxel T."/>
            <person name="Grandaubert J."/>
            <person name="Hane J.K."/>
            <person name="Hoede C."/>
            <person name="van de Wouw A.P."/>
            <person name="Couloux A."/>
            <person name="Dominguez V."/>
            <person name="Anthouard V."/>
            <person name="Bally P."/>
            <person name="Bourras S."/>
            <person name="Cozijnsen A.J."/>
            <person name="Ciuffetti L.M."/>
            <person name="Degrave A."/>
            <person name="Dilmaghani A."/>
            <person name="Duret L."/>
            <person name="Fudal I."/>
            <person name="Goodwin S.B."/>
            <person name="Gout L."/>
            <person name="Glaser N."/>
            <person name="Linglin J."/>
            <person name="Kema G.H.J."/>
            <person name="Lapalu N."/>
            <person name="Lawrence C.B."/>
            <person name="May K."/>
            <person name="Meyer M."/>
            <person name="Ollivier B."/>
            <person name="Poulain J."/>
            <person name="Schoch C.L."/>
            <person name="Simon A."/>
            <person name="Spatafora J.W."/>
            <person name="Stachowiak A."/>
            <person name="Turgeon B.G."/>
            <person name="Tyler B.M."/>
            <person name="Vincent D."/>
            <person name="Weissenbach J."/>
            <person name="Amselem J."/>
            <person name="Quesneville H."/>
            <person name="Oliver R.P."/>
            <person name="Wincker P."/>
            <person name="Balesdent M.-H."/>
            <person name="Howlett B.J."/>
        </authorList>
    </citation>
    <scope>NUCLEOTIDE SEQUENCE [LARGE SCALE GENOMIC DNA]</scope>
    <source>
        <strain evidence="3">JN3 / isolate v23.1.3 / race Av1-4-5-6-7-8</strain>
    </source>
</reference>
<feature type="region of interest" description="Disordered" evidence="1">
    <location>
        <begin position="39"/>
        <end position="104"/>
    </location>
</feature>
<dbReference type="PANTHER" id="PTHR15907">
    <property type="entry name" value="DUF614 FAMILY PROTEIN-RELATED"/>
    <property type="match status" value="1"/>
</dbReference>
<dbReference type="NCBIfam" id="TIGR01571">
    <property type="entry name" value="A_thal_Cys_rich"/>
    <property type="match status" value="1"/>
</dbReference>
<evidence type="ECO:0000313" key="3">
    <source>
        <dbReference type="Proteomes" id="UP000002668"/>
    </source>
</evidence>
<dbReference type="OrthoDB" id="1045822at2759"/>
<sequence>MRTSKDPISDRLAPKVKNHFEPDFELKLEQISQIMDYSQYNQSGQLQPHVNSQQQQRQQHNRFSWQAPLQEEASTHDEHEQQVSQQSIQRPQPTTDSTQASSRHFSYAQTPAEHRAFVYTSTPNQPPLPQHRISVAASLFTPIDPRTQSIVDPNSSAPPVPQMAYVPPSYLQDEKPPVSLSARHDPNIQQYHHQQASPQMVMSQPTPNVQINTQQSRHTRQMSNLSPINTNLTTRPLPRSAQQPTSPSTTQPHSPLPHKHPMTPISADSPRRTNHPTTPYSPHGFQTPTPHAIFSPNAPHGPNGLDPALHQPGQITHPNMTTASPQPWSSHLCACSPNPSTCLTGLFCPCLLHSRTTHRLARKAAAQDPTDLLDHRAINPHCLLMTLACGLWCVFPTLQRTRIRHAYKLRGSLAGDVARGCCCCCCVAVQNEREVRGREEARGRLAGPASAEVYVRDPGMVYRAQQ</sequence>
<dbReference type="EMBL" id="FP929129">
    <property type="protein sequence ID" value="CBX96556.1"/>
    <property type="molecule type" value="Genomic_DNA"/>
</dbReference>
<feature type="compositionally biased region" description="Polar residues" evidence="1">
    <location>
        <begin position="210"/>
        <end position="234"/>
    </location>
</feature>
<name>E4ZYN0_LEPMJ</name>
<keyword evidence="3" id="KW-1185">Reference proteome</keyword>
<evidence type="ECO:0000313" key="2">
    <source>
        <dbReference type="EMBL" id="CBX96556.1"/>
    </source>
</evidence>
<dbReference type="HOGENOM" id="CLU_600114_0_0_1"/>
<dbReference type="eggNOG" id="ENOG502S5E0">
    <property type="taxonomic scope" value="Eukaryota"/>
</dbReference>
<feature type="compositionally biased region" description="Low complexity" evidence="1">
    <location>
        <begin position="242"/>
        <end position="253"/>
    </location>
</feature>
<protein>
    <recommendedName>
        <fullName evidence="4">PLAC8 family protein</fullName>
    </recommendedName>
</protein>
<dbReference type="Pfam" id="PF04749">
    <property type="entry name" value="PLAC8"/>
    <property type="match status" value="1"/>
</dbReference>
<gene>
    <name evidence="2" type="ORF">LEMA_P108210.1</name>
</gene>
<dbReference type="Proteomes" id="UP000002668">
    <property type="component" value="Genome"/>
</dbReference>
<feature type="compositionally biased region" description="Low complexity" evidence="1">
    <location>
        <begin position="82"/>
        <end position="93"/>
    </location>
</feature>
<dbReference type="InParanoid" id="E4ZYN0"/>
<feature type="compositionally biased region" description="Polar residues" evidence="1">
    <location>
        <begin position="275"/>
        <end position="289"/>
    </location>
</feature>
<accession>E4ZYN0</accession>